<feature type="compositionally biased region" description="Low complexity" evidence="1">
    <location>
        <begin position="53"/>
        <end position="69"/>
    </location>
</feature>
<dbReference type="SMART" id="SM00564">
    <property type="entry name" value="PQQ"/>
    <property type="match status" value="5"/>
</dbReference>
<protein>
    <submittedName>
        <fullName evidence="3">PQQ-binding-like beta-propeller repeat protein</fullName>
    </submittedName>
</protein>
<dbReference type="EMBL" id="JBHSQH010000001">
    <property type="protein sequence ID" value="MFC5972010.1"/>
    <property type="molecule type" value="Genomic_DNA"/>
</dbReference>
<name>A0ABD5RP93_9EURY</name>
<dbReference type="PANTHER" id="PTHR34512">
    <property type="entry name" value="CELL SURFACE PROTEIN"/>
    <property type="match status" value="1"/>
</dbReference>
<dbReference type="SUPFAM" id="SSF50998">
    <property type="entry name" value="Quinoprotein alcohol dehydrogenase-like"/>
    <property type="match status" value="1"/>
</dbReference>
<reference evidence="3 4" key="1">
    <citation type="journal article" date="2019" name="Int. J. Syst. Evol. Microbiol.">
        <title>The Global Catalogue of Microorganisms (GCM) 10K type strain sequencing project: providing services to taxonomists for standard genome sequencing and annotation.</title>
        <authorList>
            <consortium name="The Broad Institute Genomics Platform"/>
            <consortium name="The Broad Institute Genome Sequencing Center for Infectious Disease"/>
            <person name="Wu L."/>
            <person name="Ma J."/>
        </authorList>
    </citation>
    <scope>NUCLEOTIDE SEQUENCE [LARGE SCALE GENOMIC DNA]</scope>
    <source>
        <strain evidence="3 4">CGMCC 1.12543</strain>
    </source>
</reference>
<dbReference type="InterPro" id="IPR018391">
    <property type="entry name" value="PQQ_b-propeller_rpt"/>
</dbReference>
<evidence type="ECO:0000313" key="4">
    <source>
        <dbReference type="Proteomes" id="UP001596099"/>
    </source>
</evidence>
<feature type="region of interest" description="Disordered" evidence="1">
    <location>
        <begin position="19"/>
        <end position="73"/>
    </location>
</feature>
<dbReference type="SUPFAM" id="SSF69322">
    <property type="entry name" value="Tricorn protease domain 2"/>
    <property type="match status" value="1"/>
</dbReference>
<dbReference type="Pfam" id="PF13360">
    <property type="entry name" value="PQQ_2"/>
    <property type="match status" value="2"/>
</dbReference>
<evidence type="ECO:0000259" key="2">
    <source>
        <dbReference type="Pfam" id="PF13360"/>
    </source>
</evidence>
<accession>A0ABD5RP93</accession>
<dbReference type="Gene3D" id="2.140.10.10">
    <property type="entry name" value="Quinoprotein alcohol dehydrogenase-like superfamily"/>
    <property type="match status" value="1"/>
</dbReference>
<sequence>MSPSRRQVLATCGVALTAGCSSVPSFSDDDGDDQSTPEAPVPFLHEPTDWPQPNYDAANTNAAPAEAAPDGPLQRTWSASFDSRDVGHQATPVVADGQVYLTQVVDYGRRFPIRLLAIDARTGAERWRFVQGGDDAAIVGPQATVAGETVFVDATSDDGTTLYALNAADGQVLWSKRFDLRQARTAVPAHGLVHVSEPLAERDESRFAALDPRTGEQWWAQDVAGSIPWMATVGPDDVYYGQFAGDGEDHLLAFDARSGERRWGSTQPTQETVPFHDGRLYTLTPTGEEQLHTRLDAFDVDRRESVWSVEHDLGTTDDESGRDRGEFTVGAVTDDVVLTCVGFYGVDPDRVVAYDTATGDQRWEFVGEDEGGGDVYSTPTVAGDRLYLTHTQWGREGASLRVFDLASGERQATYDLPPDAVGEPVVAGGRLYVQTEHGVVAFESE</sequence>
<dbReference type="PANTHER" id="PTHR34512:SF30">
    <property type="entry name" value="OUTER MEMBRANE PROTEIN ASSEMBLY FACTOR BAMB"/>
    <property type="match status" value="1"/>
</dbReference>
<feature type="domain" description="Pyrrolo-quinoline quinone repeat" evidence="2">
    <location>
        <begin position="294"/>
        <end position="441"/>
    </location>
</feature>
<proteinExistence type="predicted"/>
<dbReference type="AlphaFoldDB" id="A0ABD5RP93"/>
<evidence type="ECO:0000313" key="3">
    <source>
        <dbReference type="EMBL" id="MFC5972010.1"/>
    </source>
</evidence>
<evidence type="ECO:0000256" key="1">
    <source>
        <dbReference type="SAM" id="MobiDB-lite"/>
    </source>
</evidence>
<dbReference type="InterPro" id="IPR015943">
    <property type="entry name" value="WD40/YVTN_repeat-like_dom_sf"/>
</dbReference>
<keyword evidence="4" id="KW-1185">Reference proteome</keyword>
<dbReference type="Gene3D" id="2.40.10.480">
    <property type="match status" value="1"/>
</dbReference>
<feature type="domain" description="Pyrrolo-quinoline quinone repeat" evidence="2">
    <location>
        <begin position="116"/>
        <end position="272"/>
    </location>
</feature>
<gene>
    <name evidence="3" type="ORF">ACFPYI_11775</name>
</gene>
<dbReference type="InterPro" id="IPR002372">
    <property type="entry name" value="PQQ_rpt_dom"/>
</dbReference>
<dbReference type="Gene3D" id="2.130.10.10">
    <property type="entry name" value="YVTN repeat-like/Quinoprotein amine dehydrogenase"/>
    <property type="match status" value="1"/>
</dbReference>
<dbReference type="Proteomes" id="UP001596099">
    <property type="component" value="Unassembled WGS sequence"/>
</dbReference>
<dbReference type="RefSeq" id="WP_247414961.1">
    <property type="nucleotide sequence ID" value="NZ_JALLGW010000001.1"/>
</dbReference>
<organism evidence="3 4">
    <name type="scientific">Halomarina salina</name>
    <dbReference type="NCBI Taxonomy" id="1872699"/>
    <lineage>
        <taxon>Archaea</taxon>
        <taxon>Methanobacteriati</taxon>
        <taxon>Methanobacteriota</taxon>
        <taxon>Stenosarchaea group</taxon>
        <taxon>Halobacteria</taxon>
        <taxon>Halobacteriales</taxon>
        <taxon>Natronomonadaceae</taxon>
        <taxon>Halomarina</taxon>
    </lineage>
</organism>
<dbReference type="PROSITE" id="PS51257">
    <property type="entry name" value="PROKAR_LIPOPROTEIN"/>
    <property type="match status" value="1"/>
</dbReference>
<dbReference type="InterPro" id="IPR011047">
    <property type="entry name" value="Quinoprotein_ADH-like_sf"/>
</dbReference>
<comment type="caution">
    <text evidence="3">The sequence shown here is derived from an EMBL/GenBank/DDBJ whole genome shotgun (WGS) entry which is preliminary data.</text>
</comment>